<evidence type="ECO:0000313" key="1">
    <source>
        <dbReference type="EMBL" id="TNN83725.1"/>
    </source>
</evidence>
<reference evidence="1 2" key="1">
    <citation type="submission" date="2019-03" db="EMBL/GenBank/DDBJ databases">
        <title>First draft genome of Liparis tanakae, snailfish: a comprehensive survey of snailfish specific genes.</title>
        <authorList>
            <person name="Kim W."/>
            <person name="Song I."/>
            <person name="Jeong J.-H."/>
            <person name="Kim D."/>
            <person name="Kim S."/>
            <person name="Ryu S."/>
            <person name="Song J.Y."/>
            <person name="Lee S.K."/>
        </authorList>
    </citation>
    <scope>NUCLEOTIDE SEQUENCE [LARGE SCALE GENOMIC DNA]</scope>
    <source>
        <tissue evidence="1">Muscle</tissue>
    </source>
</reference>
<name>A0A4Z2J068_9TELE</name>
<dbReference type="AlphaFoldDB" id="A0A4Z2J068"/>
<evidence type="ECO:0000313" key="2">
    <source>
        <dbReference type="Proteomes" id="UP000314294"/>
    </source>
</evidence>
<gene>
    <name evidence="1" type="ORF">EYF80_005901</name>
</gene>
<sequence length="142" mass="15243">MAGGYEHTGSDSLALHLVKLQDDNTISACVCTSLGMDYPLGRNGRAARTPRGVLAQRVTARQRSIFQNGSPLSGAAVNTCPHKLADKKKQQPRGRAKIILHTGPSPHKELAVSACNRYWEQRGGIDFLAALWAQSGAVVRAP</sequence>
<accession>A0A4Z2J068</accession>
<proteinExistence type="predicted"/>
<organism evidence="1 2">
    <name type="scientific">Liparis tanakae</name>
    <name type="common">Tanaka's snailfish</name>
    <dbReference type="NCBI Taxonomy" id="230148"/>
    <lineage>
        <taxon>Eukaryota</taxon>
        <taxon>Metazoa</taxon>
        <taxon>Chordata</taxon>
        <taxon>Craniata</taxon>
        <taxon>Vertebrata</taxon>
        <taxon>Euteleostomi</taxon>
        <taxon>Actinopterygii</taxon>
        <taxon>Neopterygii</taxon>
        <taxon>Teleostei</taxon>
        <taxon>Neoteleostei</taxon>
        <taxon>Acanthomorphata</taxon>
        <taxon>Eupercaria</taxon>
        <taxon>Perciformes</taxon>
        <taxon>Cottioidei</taxon>
        <taxon>Cottales</taxon>
        <taxon>Liparidae</taxon>
        <taxon>Liparis</taxon>
    </lineage>
</organism>
<comment type="caution">
    <text evidence="1">The sequence shown here is derived from an EMBL/GenBank/DDBJ whole genome shotgun (WGS) entry which is preliminary data.</text>
</comment>
<dbReference type="EMBL" id="SRLO01000031">
    <property type="protein sequence ID" value="TNN83725.1"/>
    <property type="molecule type" value="Genomic_DNA"/>
</dbReference>
<keyword evidence="2" id="KW-1185">Reference proteome</keyword>
<protein>
    <submittedName>
        <fullName evidence="1">Uncharacterized protein</fullName>
    </submittedName>
</protein>
<dbReference type="Proteomes" id="UP000314294">
    <property type="component" value="Unassembled WGS sequence"/>
</dbReference>